<dbReference type="Proteomes" id="UP000195437">
    <property type="component" value="Chromosome"/>
</dbReference>
<protein>
    <recommendedName>
        <fullName evidence="3">PepSY domain-containing protein</fullName>
    </recommendedName>
</protein>
<organism evidence="1 2">
    <name type="scientific">Tumebacillus avium</name>
    <dbReference type="NCBI Taxonomy" id="1903704"/>
    <lineage>
        <taxon>Bacteria</taxon>
        <taxon>Bacillati</taxon>
        <taxon>Bacillota</taxon>
        <taxon>Bacilli</taxon>
        <taxon>Bacillales</taxon>
        <taxon>Alicyclobacillaceae</taxon>
        <taxon>Tumebacillus</taxon>
    </lineage>
</organism>
<reference evidence="2" key="1">
    <citation type="submission" date="2017-05" db="EMBL/GenBank/DDBJ databases">
        <authorList>
            <person name="Sung H."/>
        </authorList>
    </citation>
    <scope>NUCLEOTIDE SEQUENCE [LARGE SCALE GENOMIC DNA]</scope>
    <source>
        <strain evidence="2">AR23208</strain>
    </source>
</reference>
<dbReference type="RefSeq" id="WP_087458262.1">
    <property type="nucleotide sequence ID" value="NZ_CP021434.1"/>
</dbReference>
<dbReference type="KEGG" id="tum:CBW65_19450"/>
<dbReference type="OrthoDB" id="2381181at2"/>
<evidence type="ECO:0008006" key="3">
    <source>
        <dbReference type="Google" id="ProtNLM"/>
    </source>
</evidence>
<dbReference type="EMBL" id="CP021434">
    <property type="protein sequence ID" value="ARU62912.1"/>
    <property type="molecule type" value="Genomic_DNA"/>
</dbReference>
<keyword evidence="2" id="KW-1185">Reference proteome</keyword>
<dbReference type="Gene3D" id="3.10.450.40">
    <property type="match status" value="1"/>
</dbReference>
<accession>A0A1Y0IQL4</accession>
<evidence type="ECO:0000313" key="1">
    <source>
        <dbReference type="EMBL" id="ARU62912.1"/>
    </source>
</evidence>
<name>A0A1Y0IQL4_9BACL</name>
<dbReference type="AlphaFoldDB" id="A0A1Y0IQL4"/>
<proteinExistence type="predicted"/>
<sequence>MKKYIWLSIFILTALIGGAVFAVREITYAQFEGAEPSVQTALDTTVLQKVTAVEPYTGGMDGFFISGKDELGRAVYIWTQDEKVVATAYANQGLTKEKAIAAAKKPVWSKSLVRKEIAEAKLQPLTEVVHATPGPVLPKAKTEFSSAPSKFVWELYGKFANGESGYTYVDFKSGEVLWQIQLPEPK</sequence>
<gene>
    <name evidence="1" type="ORF">CBW65_19450</name>
</gene>
<evidence type="ECO:0000313" key="2">
    <source>
        <dbReference type="Proteomes" id="UP000195437"/>
    </source>
</evidence>